<gene>
    <name evidence="3" type="ORF">JVT61DRAFT_15059</name>
</gene>
<sequence length="595" mass="66799">MQAIKLDPSSPWGYDKKHAALHGLQRYDEAIATFADMLSRIERSAEQDIRQLSKKYISPSRTEKVIEDVISGVSKKSPLVLLDVQNGRLCKGAERLRIFKLETQWKELISSVTEELDDRRIKQVVEQYFRYVTLSHVWQGEDDPSYQDVERAESVDKLGSSPLNEKLRKFCQVVYKDGYRWAWSDTCCIDKTNSSVLSESLKSMYKWYQASAATFVLLADVESSSAVGGLTGSKWMRRAWTSQELLAPKVIRFFTRGWQPYLGDTQSNHKKSPEIMQELVDAIGIARQTIITFNPNNLTAREKLRLASTREAFKEEDLAYSLIGIFQSYIHPGYGEGDAALGRLLEEIVARDEVTVLDWAGKSSSSYNSCVPNTLAVYSQPPGPSPAMNDAEMDVRVAALKDSLSKTDVIDIHGQIARLPPVSFSQSRLRLPCIIFTVETLKPQDCGSDLEGCYQASVSGIGNVVFQTSDNLSLKEPRRLIFVHPWIHDLLDPFDGFAWGSTADNANDGELDAGTGTGVRTTSSAHGPPATTMDEYTRALRLVARLQQPFHVLLLQKQSKYLYKRVAAEHKIVVQGIDRSINFARHIHADVKHIM</sequence>
<dbReference type="OrthoDB" id="2423701at2759"/>
<dbReference type="Proteomes" id="UP000683000">
    <property type="component" value="Unassembled WGS sequence"/>
</dbReference>
<dbReference type="AlphaFoldDB" id="A0A8I2YQ93"/>
<dbReference type="InterPro" id="IPR010730">
    <property type="entry name" value="HET"/>
</dbReference>
<dbReference type="PANTHER" id="PTHR10622:SF10">
    <property type="entry name" value="HET DOMAIN-CONTAINING PROTEIN"/>
    <property type="match status" value="1"/>
</dbReference>
<feature type="domain" description="Heterokaryon incompatibility" evidence="2">
    <location>
        <begin position="131"/>
        <end position="225"/>
    </location>
</feature>
<evidence type="ECO:0000256" key="1">
    <source>
        <dbReference type="SAM" id="MobiDB-lite"/>
    </source>
</evidence>
<dbReference type="PANTHER" id="PTHR10622">
    <property type="entry name" value="HET DOMAIN-CONTAINING PROTEIN"/>
    <property type="match status" value="1"/>
</dbReference>
<protein>
    <submittedName>
        <fullName evidence="3">Heterokaryon incompatibility protein-domain-containing protein</fullName>
    </submittedName>
</protein>
<comment type="caution">
    <text evidence="3">The sequence shown here is derived from an EMBL/GenBank/DDBJ whole genome shotgun (WGS) entry which is preliminary data.</text>
</comment>
<dbReference type="EMBL" id="JAGFBS010000009">
    <property type="protein sequence ID" value="KAG6377274.1"/>
    <property type="molecule type" value="Genomic_DNA"/>
</dbReference>
<proteinExistence type="predicted"/>
<accession>A0A8I2YQ93</accession>
<organism evidence="3 4">
    <name type="scientific">Boletus reticuloceps</name>
    <dbReference type="NCBI Taxonomy" id="495285"/>
    <lineage>
        <taxon>Eukaryota</taxon>
        <taxon>Fungi</taxon>
        <taxon>Dikarya</taxon>
        <taxon>Basidiomycota</taxon>
        <taxon>Agaricomycotina</taxon>
        <taxon>Agaricomycetes</taxon>
        <taxon>Agaricomycetidae</taxon>
        <taxon>Boletales</taxon>
        <taxon>Boletineae</taxon>
        <taxon>Boletaceae</taxon>
        <taxon>Boletoideae</taxon>
        <taxon>Boletus</taxon>
    </lineage>
</organism>
<feature type="region of interest" description="Disordered" evidence="1">
    <location>
        <begin position="509"/>
        <end position="531"/>
    </location>
</feature>
<name>A0A8I2YQ93_9AGAM</name>
<dbReference type="Pfam" id="PF06985">
    <property type="entry name" value="HET"/>
    <property type="match status" value="1"/>
</dbReference>
<evidence type="ECO:0000313" key="4">
    <source>
        <dbReference type="Proteomes" id="UP000683000"/>
    </source>
</evidence>
<evidence type="ECO:0000259" key="2">
    <source>
        <dbReference type="Pfam" id="PF06985"/>
    </source>
</evidence>
<reference evidence="3" key="1">
    <citation type="submission" date="2021-03" db="EMBL/GenBank/DDBJ databases">
        <title>Evolutionary innovations through gain and loss of genes in the ectomycorrhizal Boletales.</title>
        <authorList>
            <person name="Wu G."/>
            <person name="Miyauchi S."/>
            <person name="Morin E."/>
            <person name="Yang Z.-L."/>
            <person name="Xu J."/>
            <person name="Martin F.M."/>
        </authorList>
    </citation>
    <scope>NUCLEOTIDE SEQUENCE</scope>
    <source>
        <strain evidence="3">BR01</strain>
    </source>
</reference>
<evidence type="ECO:0000313" key="3">
    <source>
        <dbReference type="EMBL" id="KAG6377274.1"/>
    </source>
</evidence>
<keyword evidence="4" id="KW-1185">Reference proteome</keyword>